<evidence type="ECO:0000256" key="3">
    <source>
        <dbReference type="PROSITE-ProRule" id="PRU00492"/>
    </source>
</evidence>
<dbReference type="InterPro" id="IPR005144">
    <property type="entry name" value="ATP-cone_dom"/>
</dbReference>
<dbReference type="RefSeq" id="WP_256198060.1">
    <property type="nucleotide sequence ID" value="NZ_JANGCH010000010.1"/>
</dbReference>
<evidence type="ECO:0000259" key="4">
    <source>
        <dbReference type="PROSITE" id="PS51161"/>
    </source>
</evidence>
<keyword evidence="1 3" id="KW-0547">Nucleotide-binding</keyword>
<reference evidence="5 6" key="1">
    <citation type="submission" date="2022-06" db="EMBL/GenBank/DDBJ databases">
        <title>Isolation of gut microbiota from human fecal samples.</title>
        <authorList>
            <person name="Pamer E.G."/>
            <person name="Barat B."/>
            <person name="Waligurski E."/>
            <person name="Medina S."/>
            <person name="Paddock L."/>
            <person name="Mostad J."/>
        </authorList>
    </citation>
    <scope>NUCLEOTIDE SEQUENCE [LARGE SCALE GENOMIC DNA]</scope>
    <source>
        <strain evidence="5 6">DFI.6.1</strain>
    </source>
</reference>
<name>A0ABT1SM62_9FIRM</name>
<dbReference type="Pfam" id="PF13597">
    <property type="entry name" value="NRDD"/>
    <property type="match status" value="1"/>
</dbReference>
<sequence length="628" mass="70898">MYEVMKRDGKKAAFDIAKITAAIQKAFQATGTSIHPSVIDLLALRVTADFDSKIKNNAVQVEDIQDSVESILIQSGYHEVAKAYILYRKQREKVRDMKSTLLDHKEMIDSYVKDKSALTHNDATAPFSMGGLIFSNSAAISRNYWLYEVYDEEIAEAHRNADLHIHDLSMLSAVSAGWSPKQLIEEGLDGLYSEASAKPARHLFTLCNQLHTFLGIMQNEWAGTQSMLSFDTYLAPFVKWEQLSFEEVKNAMEALIYGINAPSRWGARLPDIHIAFDWHVPKHLADRRAVIGGVCAAFTYGECQKEMDLINQAFLSVLLKKDGKQNPFRYPIPFYPAEAILTSDHPNKQLLFQLIKECGTPRLINEQNADIKALWQGMHVHQASANQLSHAAGEQLSAVHSGSIGTVTINLPRIAYLAEDETDFYVKLDKQMDLAARALQMKRSVLDKLMEAGLYPYTKRYLHSFANHFATIGIVGMNEAGIYANWLKQDLLHEKTQAFAKAVLTHMRVKLIGYQKQYGCAFNLAETMQSTCLQRFAKSDRSRYPQMEKDVHVSDAYSAGVFLPPHPPSDLFEQMDLANTLQPLFTAGPLFTIHLEDPQTDAEILELLVKKVLKHYRLPYFQLSLSTQ</sequence>
<accession>A0ABT1SM62</accession>
<dbReference type="PROSITE" id="PS51161">
    <property type="entry name" value="ATP_CONE"/>
    <property type="match status" value="1"/>
</dbReference>
<dbReference type="NCBIfam" id="NF006126">
    <property type="entry name" value="PRK08270.1"/>
    <property type="match status" value="1"/>
</dbReference>
<dbReference type="Proteomes" id="UP001524435">
    <property type="component" value="Unassembled WGS sequence"/>
</dbReference>
<organism evidence="5 6">
    <name type="scientific">Massilicoli timonensis</name>
    <dbReference type="NCBI Taxonomy" id="2015901"/>
    <lineage>
        <taxon>Bacteria</taxon>
        <taxon>Bacillati</taxon>
        <taxon>Bacillota</taxon>
        <taxon>Erysipelotrichia</taxon>
        <taxon>Erysipelotrichales</taxon>
        <taxon>Erysipelotrichaceae</taxon>
        <taxon>Massilicoli</taxon>
    </lineage>
</organism>
<keyword evidence="5" id="KW-0560">Oxidoreductase</keyword>
<proteinExistence type="predicted"/>
<protein>
    <submittedName>
        <fullName evidence="5">Ribonucleoside triphosphate reductase</fullName>
        <ecNumber evidence="5">1.17.4.2</ecNumber>
    </submittedName>
</protein>
<dbReference type="Gene3D" id="3.20.70.20">
    <property type="match status" value="1"/>
</dbReference>
<comment type="caution">
    <text evidence="5">The sequence shown here is derived from an EMBL/GenBank/DDBJ whole genome shotgun (WGS) entry which is preliminary data.</text>
</comment>
<dbReference type="InterPro" id="IPR012833">
    <property type="entry name" value="NrdD"/>
</dbReference>
<dbReference type="EC" id="1.17.4.2" evidence="5"/>
<evidence type="ECO:0000313" key="5">
    <source>
        <dbReference type="EMBL" id="MCQ5122175.1"/>
    </source>
</evidence>
<gene>
    <name evidence="5" type="ORF">NE663_07880</name>
</gene>
<dbReference type="PANTHER" id="PTHR21075:SF0">
    <property type="entry name" value="ANAEROBIC RIBONUCLEOSIDE-TRIPHOSPHATE REDUCTASE"/>
    <property type="match status" value="1"/>
</dbReference>
<feature type="domain" description="ATP-cone" evidence="4">
    <location>
        <begin position="2"/>
        <end position="95"/>
    </location>
</feature>
<dbReference type="Pfam" id="PF03477">
    <property type="entry name" value="ATP-cone"/>
    <property type="match status" value="1"/>
</dbReference>
<keyword evidence="2 3" id="KW-0067">ATP-binding</keyword>
<dbReference type="SUPFAM" id="SSF51998">
    <property type="entry name" value="PFL-like glycyl radical enzymes"/>
    <property type="match status" value="1"/>
</dbReference>
<dbReference type="PANTHER" id="PTHR21075">
    <property type="entry name" value="ANAEROBIC RIBONUCLEOSIDE-TRIPHOSPHATE REDUCTASE"/>
    <property type="match status" value="1"/>
</dbReference>
<evidence type="ECO:0000256" key="2">
    <source>
        <dbReference type="ARBA" id="ARBA00022840"/>
    </source>
</evidence>
<evidence type="ECO:0000256" key="1">
    <source>
        <dbReference type="ARBA" id="ARBA00022741"/>
    </source>
</evidence>
<evidence type="ECO:0000313" key="6">
    <source>
        <dbReference type="Proteomes" id="UP001524435"/>
    </source>
</evidence>
<keyword evidence="6" id="KW-1185">Reference proteome</keyword>
<dbReference type="GO" id="GO:0008998">
    <property type="term" value="F:ribonucleoside-triphosphate reductase (thioredoxin) activity"/>
    <property type="evidence" value="ECO:0007669"/>
    <property type="project" value="UniProtKB-EC"/>
</dbReference>
<dbReference type="EMBL" id="JANGCH010000010">
    <property type="protein sequence ID" value="MCQ5122175.1"/>
    <property type="molecule type" value="Genomic_DNA"/>
</dbReference>